<keyword evidence="1" id="KW-0442">Lipid degradation</keyword>
<dbReference type="CDD" id="cd06971">
    <property type="entry name" value="PgpA"/>
    <property type="match status" value="1"/>
</dbReference>
<keyword evidence="2" id="KW-1133">Transmembrane helix</keyword>
<feature type="transmembrane region" description="Helical" evidence="2">
    <location>
        <begin position="7"/>
        <end position="24"/>
    </location>
</feature>
<dbReference type="InterPro" id="IPR007686">
    <property type="entry name" value="YutG/PgpA"/>
</dbReference>
<feature type="transmembrane region" description="Helical" evidence="2">
    <location>
        <begin position="132"/>
        <end position="154"/>
    </location>
</feature>
<dbReference type="AlphaFoldDB" id="A0A845MCN8"/>
<comment type="pathway">
    <text evidence="1">Phospholipid metabolism; phosphatidylglycerol biosynthesis; phosphatidylglycerol from CDP-diacylglycerol: step 2/2.</text>
</comment>
<dbReference type="InterPro" id="IPR026037">
    <property type="entry name" value="PgpA"/>
</dbReference>
<dbReference type="GO" id="GO:0008962">
    <property type="term" value="F:phosphatidylglycerophosphatase activity"/>
    <property type="evidence" value="ECO:0007669"/>
    <property type="project" value="UniProtKB-EC"/>
</dbReference>
<dbReference type="EMBL" id="WTVA01000001">
    <property type="protein sequence ID" value="MZR20947.1"/>
    <property type="molecule type" value="Genomic_DNA"/>
</dbReference>
<comment type="subcellular location">
    <subcellularLocation>
        <location evidence="1">Cell inner membrane</location>
        <topology evidence="1">Multi-pass membrane protein</topology>
    </subcellularLocation>
</comment>
<keyword evidence="1" id="KW-0595">Phospholipid degradation</keyword>
<evidence type="ECO:0000259" key="3">
    <source>
        <dbReference type="Pfam" id="PF04608"/>
    </source>
</evidence>
<keyword evidence="1" id="KW-1003">Cell membrane</keyword>
<gene>
    <name evidence="4" type="ORF">GQF03_01225</name>
</gene>
<evidence type="ECO:0000256" key="1">
    <source>
        <dbReference type="PIRNR" id="PIRNR006162"/>
    </source>
</evidence>
<keyword evidence="1" id="KW-1208">Phospholipid metabolism</keyword>
<dbReference type="EC" id="3.1.3.27" evidence="1"/>
<dbReference type="PANTHER" id="PTHR36305:SF1">
    <property type="entry name" value="PHOSPHATIDYLGLYCEROPHOSPHATASE A"/>
    <property type="match status" value="1"/>
</dbReference>
<comment type="function">
    <text evidence="1">Lipid phosphatase which dephosphorylates phosphatidylglycerophosphate (PGP) to phosphatidylglycerol (PG).</text>
</comment>
<reference evidence="4 5" key="1">
    <citation type="journal article" date="2014" name="Int. J. Syst. Evol. Microbiol.">
        <title>Sneathiella chungangensis sp. nov., isolated from a marine sand, and emended description of the genus Sneathiella.</title>
        <authorList>
            <person name="Siamphan C."/>
            <person name="Kim H."/>
            <person name="Lee J.S."/>
            <person name="Kim W."/>
        </authorList>
    </citation>
    <scope>NUCLEOTIDE SEQUENCE [LARGE SCALE GENOMIC DNA]</scope>
    <source>
        <strain evidence="4 5">KCTC 32476</strain>
    </source>
</reference>
<dbReference type="GO" id="GO:0005886">
    <property type="term" value="C:plasma membrane"/>
    <property type="evidence" value="ECO:0007669"/>
    <property type="project" value="UniProtKB-SubCell"/>
</dbReference>
<comment type="catalytic activity">
    <reaction evidence="1">
        <text>a 1,2-diacyl-sn-glycero-3-phospho-(1'-sn-glycero-3'-phosphate) + H2O = a 1,2-diacyl-sn-glycero-3-phospho-(1'-sn-glycerol) + phosphate</text>
        <dbReference type="Rhea" id="RHEA:33751"/>
        <dbReference type="ChEBI" id="CHEBI:15377"/>
        <dbReference type="ChEBI" id="CHEBI:43474"/>
        <dbReference type="ChEBI" id="CHEBI:60110"/>
        <dbReference type="ChEBI" id="CHEBI:64716"/>
        <dbReference type="EC" id="3.1.3.27"/>
    </reaction>
</comment>
<keyword evidence="5" id="KW-1185">Reference proteome</keyword>
<dbReference type="PIRSF" id="PIRSF006162">
    <property type="entry name" value="PgpA"/>
    <property type="match status" value="1"/>
</dbReference>
<organism evidence="4 5">
    <name type="scientific">Sneathiella chungangensis</name>
    <dbReference type="NCBI Taxonomy" id="1418234"/>
    <lineage>
        <taxon>Bacteria</taxon>
        <taxon>Pseudomonadati</taxon>
        <taxon>Pseudomonadota</taxon>
        <taxon>Alphaproteobacteria</taxon>
        <taxon>Sneathiellales</taxon>
        <taxon>Sneathiellaceae</taxon>
        <taxon>Sneathiella</taxon>
    </lineage>
</organism>
<feature type="domain" description="YutG/PgpA" evidence="3">
    <location>
        <begin position="16"/>
        <end position="154"/>
    </location>
</feature>
<keyword evidence="1" id="KW-0479">Metal-binding</keyword>
<dbReference type="GO" id="GO:0006655">
    <property type="term" value="P:phosphatidylglycerol biosynthetic process"/>
    <property type="evidence" value="ECO:0007669"/>
    <property type="project" value="UniProtKB-UniPathway"/>
</dbReference>
<keyword evidence="1" id="KW-0997">Cell inner membrane</keyword>
<keyword evidence="1" id="KW-0443">Lipid metabolism</keyword>
<dbReference type="GO" id="GO:0009395">
    <property type="term" value="P:phospholipid catabolic process"/>
    <property type="evidence" value="ECO:0007669"/>
    <property type="project" value="UniProtKB-KW"/>
</dbReference>
<evidence type="ECO:0000256" key="2">
    <source>
        <dbReference type="SAM" id="Phobius"/>
    </source>
</evidence>
<dbReference type="GO" id="GO:0046872">
    <property type="term" value="F:metal ion binding"/>
    <property type="evidence" value="ECO:0007669"/>
    <property type="project" value="UniProtKB-KW"/>
</dbReference>
<comment type="caution">
    <text evidence="4">The sequence shown here is derived from an EMBL/GenBank/DDBJ whole genome shotgun (WGS) entry which is preliminary data.</text>
</comment>
<dbReference type="OrthoDB" id="9804091at2"/>
<evidence type="ECO:0000313" key="4">
    <source>
        <dbReference type="EMBL" id="MZR20947.1"/>
    </source>
</evidence>
<dbReference type="PANTHER" id="PTHR36305">
    <property type="entry name" value="PHOSPHATIDYLGLYCEROPHOSPHATASE A"/>
    <property type="match status" value="1"/>
</dbReference>
<dbReference type="Pfam" id="PF04608">
    <property type="entry name" value="PgpA"/>
    <property type="match status" value="1"/>
</dbReference>
<accession>A0A845MCN8</accession>
<sequence length="162" mass="17669">MSKTAPLSLWHPAVILSTWFWSGLSPKAPGTVGSLAALPFGILVLYYFGAPALGMASLIALLIGWWSTKIYLERTGKSDPGEVVIDEVAGIWLTLHAADLSPLMILLAFVIFRALDILKPWPIGWLDRKVKGAFGVMIDDYVAGLIGSVLLVIIKKVYYGHF</sequence>
<protein>
    <recommendedName>
        <fullName evidence="1">Phosphatidylglycerophosphatase A</fullName>
        <ecNumber evidence="1">3.1.3.27</ecNumber>
    </recommendedName>
    <alternativeName>
        <fullName evidence="1">Phosphatidylglycerolphosphate phosphatase A</fullName>
    </alternativeName>
</protein>
<dbReference type="InterPro" id="IPR036681">
    <property type="entry name" value="PgpA-like_sf"/>
</dbReference>
<keyword evidence="1" id="KW-0460">Magnesium</keyword>
<dbReference type="RefSeq" id="WP_161337363.1">
    <property type="nucleotide sequence ID" value="NZ_JBHSDG010000002.1"/>
</dbReference>
<dbReference type="UniPathway" id="UPA00084">
    <property type="reaction ID" value="UER00504"/>
</dbReference>
<keyword evidence="1 2" id="KW-0812">Transmembrane</keyword>
<comment type="cofactor">
    <cofactor evidence="1">
        <name>Mg(2+)</name>
        <dbReference type="ChEBI" id="CHEBI:18420"/>
    </cofactor>
</comment>
<feature type="transmembrane region" description="Helical" evidence="2">
    <location>
        <begin position="88"/>
        <end position="112"/>
    </location>
</feature>
<keyword evidence="1 2" id="KW-0472">Membrane</keyword>
<keyword evidence="1" id="KW-0378">Hydrolase</keyword>
<name>A0A845MCN8_9PROT</name>
<feature type="transmembrane region" description="Helical" evidence="2">
    <location>
        <begin position="44"/>
        <end position="67"/>
    </location>
</feature>
<dbReference type="SUPFAM" id="SSF101307">
    <property type="entry name" value="YutG-like"/>
    <property type="match status" value="1"/>
</dbReference>
<evidence type="ECO:0000313" key="5">
    <source>
        <dbReference type="Proteomes" id="UP000445696"/>
    </source>
</evidence>
<proteinExistence type="predicted"/>
<dbReference type="Proteomes" id="UP000445696">
    <property type="component" value="Unassembled WGS sequence"/>
</dbReference>